<sequence>MPFKGTRDGQGLLMDLADGLGYWIQVDDGWRMGVFRRRLTRRCAS</sequence>
<comment type="caution">
    <text evidence="1">The sequence shown here is derived from an EMBL/GenBank/DDBJ whole genome shotgun (WGS) entry which is preliminary data.</text>
</comment>
<evidence type="ECO:0000313" key="1">
    <source>
        <dbReference type="EMBL" id="MBS2967089.1"/>
    </source>
</evidence>
<reference evidence="1" key="1">
    <citation type="submission" date="2021-04" db="EMBL/GenBank/DDBJ databases">
        <title>Genome based classification of Actinospica acidithermotolerans sp. nov., an actinobacterium isolated from an Indonesian hot spring.</title>
        <authorList>
            <person name="Kusuma A.B."/>
            <person name="Putra K.E."/>
            <person name="Nafisah S."/>
            <person name="Loh J."/>
            <person name="Nouioui I."/>
            <person name="Goodfellow M."/>
        </authorList>
    </citation>
    <scope>NUCLEOTIDE SEQUENCE</scope>
    <source>
        <strain evidence="1">DSM 45618</strain>
    </source>
</reference>
<keyword evidence="2" id="KW-1185">Reference proteome</keyword>
<evidence type="ECO:0000313" key="2">
    <source>
        <dbReference type="Proteomes" id="UP000677913"/>
    </source>
</evidence>
<gene>
    <name evidence="1" type="ORF">KGA66_28910</name>
</gene>
<protein>
    <submittedName>
        <fullName evidence="1">Uncharacterized protein</fullName>
    </submittedName>
</protein>
<name>A0A8J8BHR1_9ACTN</name>
<proteinExistence type="predicted"/>
<dbReference type="RefSeq" id="WP_211472766.1">
    <property type="nucleotide sequence ID" value="NZ_JAGSXH010000303.1"/>
</dbReference>
<dbReference type="EMBL" id="JAGSXH010000303">
    <property type="protein sequence ID" value="MBS2967089.1"/>
    <property type="molecule type" value="Genomic_DNA"/>
</dbReference>
<organism evidence="1 2">
    <name type="scientific">Actinocrinis puniceicyclus</name>
    <dbReference type="NCBI Taxonomy" id="977794"/>
    <lineage>
        <taxon>Bacteria</taxon>
        <taxon>Bacillati</taxon>
        <taxon>Actinomycetota</taxon>
        <taxon>Actinomycetes</taxon>
        <taxon>Catenulisporales</taxon>
        <taxon>Actinospicaceae</taxon>
        <taxon>Actinocrinis</taxon>
    </lineage>
</organism>
<dbReference type="Proteomes" id="UP000677913">
    <property type="component" value="Unassembled WGS sequence"/>
</dbReference>
<accession>A0A8J8BHR1</accession>
<dbReference type="AlphaFoldDB" id="A0A8J8BHR1"/>